<feature type="region of interest" description="Disordered" evidence="7">
    <location>
        <begin position="291"/>
        <end position="340"/>
    </location>
</feature>
<accession>K4G033</accession>
<dbReference type="SMART" id="SM01057">
    <property type="entry name" value="Carb_anhydrase"/>
    <property type="match status" value="1"/>
</dbReference>
<reference evidence="10" key="1">
    <citation type="journal article" date="2012" name="PLoS ONE">
        <title>Sequencing and Analysis of Full-Length cDNAs, 5'-ESTs and 3'-ESTs from a Cartilaginous Fish, the Elephant Shark (Callorhinchus milii).</title>
        <authorList>
            <person name="Tan Y.Y."/>
            <person name="Kodzius R."/>
            <person name="Tay B.H."/>
            <person name="Tay A."/>
            <person name="Brenner S."/>
            <person name="Venkatesh B."/>
        </authorList>
    </citation>
    <scope>NUCLEOTIDE SEQUENCE</scope>
    <source>
        <tissue evidence="10">Gills</tissue>
    </source>
</reference>
<protein>
    <recommendedName>
        <fullName evidence="2">carbonic anhydrase</fullName>
        <ecNumber evidence="2">4.2.1.1</ecNumber>
    </recommendedName>
</protein>
<evidence type="ECO:0000256" key="1">
    <source>
        <dbReference type="ARBA" id="ARBA00010718"/>
    </source>
</evidence>
<dbReference type="InterPro" id="IPR023561">
    <property type="entry name" value="Carbonic_anhydrase_a-class"/>
</dbReference>
<dbReference type="PANTHER" id="PTHR18952:SF200">
    <property type="entry name" value="CARBONIC ANHYDRASE"/>
    <property type="match status" value="1"/>
</dbReference>
<dbReference type="GO" id="GO:0008270">
    <property type="term" value="F:zinc ion binding"/>
    <property type="evidence" value="ECO:0007669"/>
    <property type="project" value="InterPro"/>
</dbReference>
<dbReference type="Gene3D" id="3.10.200.10">
    <property type="entry name" value="Alpha carbonic anhydrase"/>
    <property type="match status" value="1"/>
</dbReference>
<feature type="signal peptide" evidence="8">
    <location>
        <begin position="1"/>
        <end position="19"/>
    </location>
</feature>
<evidence type="ECO:0000256" key="6">
    <source>
        <dbReference type="ARBA" id="ARBA00023239"/>
    </source>
</evidence>
<dbReference type="EC" id="4.2.1.1" evidence="2"/>
<keyword evidence="3" id="KW-0479">Metal-binding</keyword>
<feature type="compositionally biased region" description="Low complexity" evidence="7">
    <location>
        <begin position="306"/>
        <end position="316"/>
    </location>
</feature>
<evidence type="ECO:0000256" key="7">
    <source>
        <dbReference type="SAM" id="MobiDB-lite"/>
    </source>
</evidence>
<dbReference type="Pfam" id="PF00194">
    <property type="entry name" value="Carb_anhydrase"/>
    <property type="match status" value="1"/>
</dbReference>
<dbReference type="FunFam" id="3.10.200.10:FF:000003">
    <property type="entry name" value="Carbonic anhydrase 12"/>
    <property type="match status" value="1"/>
</dbReference>
<evidence type="ECO:0000256" key="5">
    <source>
        <dbReference type="ARBA" id="ARBA00023180"/>
    </source>
</evidence>
<dbReference type="PROSITE" id="PS51144">
    <property type="entry name" value="ALPHA_CA_2"/>
    <property type="match status" value="1"/>
</dbReference>
<dbReference type="AlphaFoldDB" id="K4G033"/>
<name>K4G033_CALMI</name>
<dbReference type="GO" id="GO:0004089">
    <property type="term" value="F:carbonate dehydratase activity"/>
    <property type="evidence" value="ECO:0007669"/>
    <property type="project" value="UniProtKB-EC"/>
</dbReference>
<dbReference type="GO" id="GO:0005886">
    <property type="term" value="C:plasma membrane"/>
    <property type="evidence" value="ECO:0007669"/>
    <property type="project" value="TreeGrafter"/>
</dbReference>
<comment type="similarity">
    <text evidence="1">Belongs to the alpha-carbonic anhydrase family.</text>
</comment>
<evidence type="ECO:0000256" key="4">
    <source>
        <dbReference type="ARBA" id="ARBA00022833"/>
    </source>
</evidence>
<evidence type="ECO:0000256" key="8">
    <source>
        <dbReference type="SAM" id="SignalP"/>
    </source>
</evidence>
<keyword evidence="5" id="KW-0325">Glycoprotein</keyword>
<organism evidence="10">
    <name type="scientific">Callorhinchus milii</name>
    <name type="common">Ghost shark</name>
    <dbReference type="NCBI Taxonomy" id="7868"/>
    <lineage>
        <taxon>Eukaryota</taxon>
        <taxon>Metazoa</taxon>
        <taxon>Chordata</taxon>
        <taxon>Craniata</taxon>
        <taxon>Vertebrata</taxon>
        <taxon>Chondrichthyes</taxon>
        <taxon>Holocephali</taxon>
        <taxon>Chimaeriformes</taxon>
        <taxon>Callorhinchidae</taxon>
        <taxon>Callorhinchus</taxon>
    </lineage>
</organism>
<dbReference type="InterPro" id="IPR001148">
    <property type="entry name" value="CA_dom"/>
</dbReference>
<feature type="compositionally biased region" description="Polar residues" evidence="7">
    <location>
        <begin position="291"/>
        <end position="302"/>
    </location>
</feature>
<proteinExistence type="evidence at transcript level"/>
<dbReference type="SUPFAM" id="SSF51069">
    <property type="entry name" value="Carbonic anhydrase"/>
    <property type="match status" value="1"/>
</dbReference>
<keyword evidence="4" id="KW-0862">Zinc</keyword>
<dbReference type="EMBL" id="JX052338">
    <property type="protein sequence ID" value="AFK10566.1"/>
    <property type="molecule type" value="mRNA"/>
</dbReference>
<evidence type="ECO:0000259" key="9">
    <source>
        <dbReference type="PROSITE" id="PS51144"/>
    </source>
</evidence>
<sequence length="360" mass="39699">METIKVITGIVSLITLTHSLSHHEFCYQDPSCGPGMWVTYFPKCNGTHQSPIDIDTNSVQHNQSLRAFNFYNYNVTGTITDITNNGHTVGLYFEDGSVKISAGGLNGHYFAKQLHFHWGNNSHSPGSEHTLNGKQYSISMHIVHTKDGYPTAEAKNHSDGIAVLSFFIKLVDNKSEDAHWKSIFKPLKNISEPGQSVPFPGRFSLMDLISGVDLTKYYRYDGSLSSPGCDEAVVWTVFREHIVLNASVVEGLYHDIYVNKTDGKKLLNNFRPTMARNGRAVWASAALNSTSNGTRVTTSEPDTSTRKATQPKTTATPYPPKPNTTSTYTPRTTTVRSGSSGLPLARLSLLLPLALFLLAR</sequence>
<keyword evidence="6" id="KW-0456">Lyase</keyword>
<feature type="compositionally biased region" description="Low complexity" evidence="7">
    <location>
        <begin position="323"/>
        <end position="340"/>
    </location>
</feature>
<dbReference type="PANTHER" id="PTHR18952">
    <property type="entry name" value="CARBONIC ANHYDRASE"/>
    <property type="match status" value="1"/>
</dbReference>
<evidence type="ECO:0000313" key="10">
    <source>
        <dbReference type="EMBL" id="AFK10566.1"/>
    </source>
</evidence>
<evidence type="ECO:0000256" key="2">
    <source>
        <dbReference type="ARBA" id="ARBA00012925"/>
    </source>
</evidence>
<keyword evidence="8" id="KW-0732">Signal</keyword>
<dbReference type="InterPro" id="IPR036398">
    <property type="entry name" value="CA_dom_sf"/>
</dbReference>
<feature type="chain" id="PRO_5003878488" description="carbonic anhydrase" evidence="8">
    <location>
        <begin position="20"/>
        <end position="360"/>
    </location>
</feature>
<feature type="domain" description="Alpha-carbonic anhydrase" evidence="9">
    <location>
        <begin position="23"/>
        <end position="285"/>
    </location>
</feature>
<evidence type="ECO:0000256" key="3">
    <source>
        <dbReference type="ARBA" id="ARBA00022723"/>
    </source>
</evidence>